<protein>
    <submittedName>
        <fullName evidence="7">Metallophosphoesterase</fullName>
    </submittedName>
</protein>
<keyword evidence="2" id="KW-0378">Hydrolase</keyword>
<keyword evidence="8" id="KW-1185">Reference proteome</keyword>
<sequence>MQRFLFKLKRFIFTLIFLCTILSFLVAKDYTIVHASDIHFLSHRIAEVDEHFMKVIQNADGKVTHLTPELTSAFVYDMLKLKPDAIILSGDLTLNGALESHEDLIKTLKPLVKANIPVLVIPGNHDCDGSAYVFKDNETYEIDSITSSDFLKLYKDFGYSNTILDNHSLSYFYKLSDKLWILMLDVNANATFYRVKDESLVWLEENLKKAKKEGALVISSTHQPLTIHNKRFTFGYQVSNSNEVLPLLKKYGVKLNLSGHLHLQHITKEDSFVDIAASSLVVSPNQYGIIKIKDNKLISYETKSVDVSAWAKSNNINSSELLNFSSYSESFFDNTTINKLKGKVESIKGLSSSEVQLALNYAAKLNREYFAGHVKANKNDAGWKLWEEKLSNVSFYSYLYSIVNENKEDNTRLIF</sequence>
<dbReference type="Pfam" id="PF00149">
    <property type="entry name" value="Metallophos"/>
    <property type="match status" value="1"/>
</dbReference>
<dbReference type="Pfam" id="PF17839">
    <property type="entry name" value="CNP_C_terminal"/>
    <property type="match status" value="1"/>
</dbReference>
<evidence type="ECO:0000256" key="1">
    <source>
        <dbReference type="ARBA" id="ARBA00022723"/>
    </source>
</evidence>
<dbReference type="EMBL" id="VUNN01000009">
    <property type="protein sequence ID" value="MSU06277.1"/>
    <property type="molecule type" value="Genomic_DNA"/>
</dbReference>
<organism evidence="7 8">
    <name type="scientific">Bullifex porci</name>
    <dbReference type="NCBI Taxonomy" id="2606638"/>
    <lineage>
        <taxon>Bacteria</taxon>
        <taxon>Pseudomonadati</taxon>
        <taxon>Spirochaetota</taxon>
        <taxon>Spirochaetia</taxon>
        <taxon>Spirochaetales</taxon>
        <taxon>Spirochaetaceae</taxon>
        <taxon>Bullifex</taxon>
    </lineage>
</organism>
<accession>A0A7X2TQZ0</accession>
<dbReference type="InterPro" id="IPR040869">
    <property type="entry name" value="CNP_C"/>
</dbReference>
<evidence type="ECO:0000256" key="4">
    <source>
        <dbReference type="ARBA" id="ARBA00025742"/>
    </source>
</evidence>
<feature type="domain" description="Calcineurin-like phosphoesterase" evidence="5">
    <location>
        <begin position="31"/>
        <end position="262"/>
    </location>
</feature>
<evidence type="ECO:0000256" key="2">
    <source>
        <dbReference type="ARBA" id="ARBA00022801"/>
    </source>
</evidence>
<dbReference type="InterPro" id="IPR004843">
    <property type="entry name" value="Calcineurin-like_PHP"/>
</dbReference>
<dbReference type="GO" id="GO:0016787">
    <property type="term" value="F:hydrolase activity"/>
    <property type="evidence" value="ECO:0007669"/>
    <property type="project" value="UniProtKB-KW"/>
</dbReference>
<dbReference type="AlphaFoldDB" id="A0A7X2TQZ0"/>
<evidence type="ECO:0000259" key="5">
    <source>
        <dbReference type="Pfam" id="PF00149"/>
    </source>
</evidence>
<evidence type="ECO:0000313" key="8">
    <source>
        <dbReference type="Proteomes" id="UP000460549"/>
    </source>
</evidence>
<comment type="similarity">
    <text evidence="4">Belongs to the cyclic nucleotide phosphodiesterase class-III family.</text>
</comment>
<comment type="caution">
    <text evidence="7">The sequence shown here is derived from an EMBL/GenBank/DDBJ whole genome shotgun (WGS) entry which is preliminary data.</text>
</comment>
<keyword evidence="1" id="KW-0479">Metal-binding</keyword>
<gene>
    <name evidence="7" type="ORF">FYJ80_05720</name>
</gene>
<dbReference type="SUPFAM" id="SSF56300">
    <property type="entry name" value="Metallo-dependent phosphatases"/>
    <property type="match status" value="1"/>
</dbReference>
<name>A0A7X2TQZ0_9SPIO</name>
<dbReference type="Gene3D" id="3.60.21.10">
    <property type="match status" value="1"/>
</dbReference>
<dbReference type="InterPro" id="IPR050884">
    <property type="entry name" value="CNP_phosphodiesterase-III"/>
</dbReference>
<dbReference type="PANTHER" id="PTHR42988:SF2">
    <property type="entry name" value="CYCLIC NUCLEOTIDE PHOSPHODIESTERASE CBUA0032-RELATED"/>
    <property type="match status" value="1"/>
</dbReference>
<dbReference type="Proteomes" id="UP000460549">
    <property type="component" value="Unassembled WGS sequence"/>
</dbReference>
<dbReference type="PANTHER" id="PTHR42988">
    <property type="entry name" value="PHOSPHOHYDROLASE"/>
    <property type="match status" value="1"/>
</dbReference>
<proteinExistence type="inferred from homology"/>
<dbReference type="Gene3D" id="1.10.246.180">
    <property type="match status" value="1"/>
</dbReference>
<dbReference type="InterPro" id="IPR029052">
    <property type="entry name" value="Metallo-depent_PP-like"/>
</dbReference>
<feature type="domain" description="Cyclic nucleotide phosphodiesterase C-terminal" evidence="6">
    <location>
        <begin position="306"/>
        <end position="409"/>
    </location>
</feature>
<dbReference type="GO" id="GO:0046872">
    <property type="term" value="F:metal ion binding"/>
    <property type="evidence" value="ECO:0007669"/>
    <property type="project" value="UniProtKB-KW"/>
</dbReference>
<keyword evidence="3" id="KW-0408">Iron</keyword>
<evidence type="ECO:0000259" key="6">
    <source>
        <dbReference type="Pfam" id="PF17839"/>
    </source>
</evidence>
<evidence type="ECO:0000256" key="3">
    <source>
        <dbReference type="ARBA" id="ARBA00023004"/>
    </source>
</evidence>
<reference evidence="7 8" key="1">
    <citation type="submission" date="2019-08" db="EMBL/GenBank/DDBJ databases">
        <title>In-depth cultivation of the pig gut microbiome towards novel bacterial diversity and tailored functional studies.</title>
        <authorList>
            <person name="Wylensek D."/>
            <person name="Hitch T.C.A."/>
            <person name="Clavel T."/>
        </authorList>
    </citation>
    <scope>NUCLEOTIDE SEQUENCE [LARGE SCALE GENOMIC DNA]</scope>
    <source>
        <strain evidence="7 8">NM-380-WT-3C1</strain>
    </source>
</reference>
<evidence type="ECO:0000313" key="7">
    <source>
        <dbReference type="EMBL" id="MSU06277.1"/>
    </source>
</evidence>